<reference evidence="1 2" key="1">
    <citation type="submission" date="2019-02" db="EMBL/GenBank/DDBJ databases">
        <authorList>
            <person name="Li Y."/>
        </authorList>
    </citation>
    <scope>NUCLEOTIDE SEQUENCE [LARGE SCALE GENOMIC DNA]</scope>
    <source>
        <strain evidence="1 2">30C10-4-7</strain>
    </source>
</reference>
<dbReference type="RefSeq" id="WP_130139672.1">
    <property type="nucleotide sequence ID" value="NZ_SGIT01000001.1"/>
</dbReference>
<sequence length="219" mass="25384">MIQAFSLRYKKLFFLVAIAFLFLVSCSKESLHPEVDEDETILPHEYEIESLTYLLVDDDKIDTVKIKGGIEEFTNPGNTLKEVHHVETFDELVKTSYFEVNQEEDELPLDLNITEFKVNVPAVYYDDGTFSYYPEPFPISSSEKRQRYKGNGTFAFDLKVPARSKLIFAKSIERHDIICSFKLIIRNKTTGEKYNVDGKWQGVLGYFNESFSVDEEKLN</sequence>
<organism evidence="1 2">
    <name type="scientific">Sphingobacterium corticibacterium</name>
    <dbReference type="NCBI Taxonomy" id="2484746"/>
    <lineage>
        <taxon>Bacteria</taxon>
        <taxon>Pseudomonadati</taxon>
        <taxon>Bacteroidota</taxon>
        <taxon>Sphingobacteriia</taxon>
        <taxon>Sphingobacteriales</taxon>
        <taxon>Sphingobacteriaceae</taxon>
        <taxon>Sphingobacterium</taxon>
    </lineage>
</organism>
<dbReference type="AlphaFoldDB" id="A0A4Q6XMV3"/>
<protein>
    <submittedName>
        <fullName evidence="1">Uncharacterized protein</fullName>
    </submittedName>
</protein>
<gene>
    <name evidence="1" type="ORF">EWE74_00945</name>
</gene>
<evidence type="ECO:0000313" key="2">
    <source>
        <dbReference type="Proteomes" id="UP000292855"/>
    </source>
</evidence>
<dbReference type="Gene3D" id="2.170.15.10">
    <property type="entry name" value="Proaerolysin, chain A, domain 3"/>
    <property type="match status" value="1"/>
</dbReference>
<name>A0A4Q6XMV3_9SPHI</name>
<evidence type="ECO:0000313" key="1">
    <source>
        <dbReference type="EMBL" id="RZF61443.1"/>
    </source>
</evidence>
<proteinExistence type="predicted"/>
<accession>A0A4Q6XMV3</accession>
<keyword evidence="2" id="KW-1185">Reference proteome</keyword>
<dbReference type="EMBL" id="SGIT01000001">
    <property type="protein sequence ID" value="RZF61443.1"/>
    <property type="molecule type" value="Genomic_DNA"/>
</dbReference>
<comment type="caution">
    <text evidence="1">The sequence shown here is derived from an EMBL/GenBank/DDBJ whole genome shotgun (WGS) entry which is preliminary data.</text>
</comment>
<dbReference type="Proteomes" id="UP000292855">
    <property type="component" value="Unassembled WGS sequence"/>
</dbReference>
<dbReference type="OrthoDB" id="703896at2"/>